<evidence type="ECO:0000256" key="8">
    <source>
        <dbReference type="ARBA" id="ARBA00023242"/>
    </source>
</evidence>
<dbReference type="FunFam" id="1.10.1900.10:FF:000003">
    <property type="entry name" value="Polyadenylate-binding protein"/>
    <property type="match status" value="1"/>
</dbReference>
<dbReference type="Gene3D" id="3.80.10.10">
    <property type="entry name" value="Ribonuclease Inhibitor"/>
    <property type="match status" value="2"/>
</dbReference>
<evidence type="ECO:0000313" key="11">
    <source>
        <dbReference type="EMBL" id="KAK9291035.1"/>
    </source>
</evidence>
<evidence type="ECO:0000313" key="12">
    <source>
        <dbReference type="Proteomes" id="UP001415857"/>
    </source>
</evidence>
<feature type="region of interest" description="Disordered" evidence="9">
    <location>
        <begin position="666"/>
        <end position="688"/>
    </location>
</feature>
<dbReference type="PANTHER" id="PTHR33463">
    <property type="entry name" value="NB-ARC DOMAIN-CONTAINING PROTEIN-RELATED"/>
    <property type="match status" value="1"/>
</dbReference>
<comment type="similarity">
    <text evidence="3">Belongs to the polyadenylate-binding protein type-1 family.</text>
</comment>
<dbReference type="InterPro" id="IPR036053">
    <property type="entry name" value="PABP-dom"/>
</dbReference>
<evidence type="ECO:0000259" key="10">
    <source>
        <dbReference type="PROSITE" id="PS51309"/>
    </source>
</evidence>
<protein>
    <recommendedName>
        <fullName evidence="10">PABC domain-containing protein</fullName>
    </recommendedName>
</protein>
<evidence type="ECO:0000256" key="5">
    <source>
        <dbReference type="ARBA" id="ARBA00022737"/>
    </source>
</evidence>
<comment type="subcellular location">
    <subcellularLocation>
        <location evidence="2">Cytoplasm</location>
    </subcellularLocation>
    <subcellularLocation>
        <location evidence="1">Nucleus</location>
    </subcellularLocation>
</comment>
<dbReference type="SUPFAM" id="SSF52047">
    <property type="entry name" value="RNI-like"/>
    <property type="match status" value="1"/>
</dbReference>
<evidence type="ECO:0000256" key="6">
    <source>
        <dbReference type="ARBA" id="ARBA00022821"/>
    </source>
</evidence>
<keyword evidence="12" id="KW-1185">Reference proteome</keyword>
<dbReference type="PANTHER" id="PTHR33463:SF198">
    <property type="entry name" value="RPP4C3"/>
    <property type="match status" value="1"/>
</dbReference>
<dbReference type="PROSITE" id="PS51309">
    <property type="entry name" value="PABC"/>
    <property type="match status" value="1"/>
</dbReference>
<feature type="domain" description="PABC" evidence="10">
    <location>
        <begin position="566"/>
        <end position="643"/>
    </location>
</feature>
<evidence type="ECO:0000256" key="4">
    <source>
        <dbReference type="ARBA" id="ARBA00022490"/>
    </source>
</evidence>
<gene>
    <name evidence="11" type="ORF">L1049_009219</name>
</gene>
<organism evidence="11 12">
    <name type="scientific">Liquidambar formosana</name>
    <name type="common">Formosan gum</name>
    <dbReference type="NCBI Taxonomy" id="63359"/>
    <lineage>
        <taxon>Eukaryota</taxon>
        <taxon>Viridiplantae</taxon>
        <taxon>Streptophyta</taxon>
        <taxon>Embryophyta</taxon>
        <taxon>Tracheophyta</taxon>
        <taxon>Spermatophyta</taxon>
        <taxon>Magnoliopsida</taxon>
        <taxon>eudicotyledons</taxon>
        <taxon>Gunneridae</taxon>
        <taxon>Pentapetalae</taxon>
        <taxon>Saxifragales</taxon>
        <taxon>Altingiaceae</taxon>
        <taxon>Liquidambar</taxon>
    </lineage>
</organism>
<evidence type="ECO:0000256" key="2">
    <source>
        <dbReference type="ARBA" id="ARBA00004496"/>
    </source>
</evidence>
<proteinExistence type="inferred from homology"/>
<name>A0AAP0SAW8_LIQFO</name>
<dbReference type="Proteomes" id="UP001415857">
    <property type="component" value="Unassembled WGS sequence"/>
</dbReference>
<dbReference type="GO" id="GO:0006417">
    <property type="term" value="P:regulation of translation"/>
    <property type="evidence" value="ECO:0007669"/>
    <property type="project" value="UniProtKB-KW"/>
</dbReference>
<keyword evidence="6" id="KW-0611">Plant defense</keyword>
<keyword evidence="4" id="KW-0963">Cytoplasm</keyword>
<evidence type="ECO:0000256" key="7">
    <source>
        <dbReference type="ARBA" id="ARBA00022845"/>
    </source>
</evidence>
<dbReference type="InterPro" id="IPR050905">
    <property type="entry name" value="Plant_NBS-LRR"/>
</dbReference>
<keyword evidence="8" id="KW-0539">Nucleus</keyword>
<accession>A0AAP0SAW8</accession>
<dbReference type="SUPFAM" id="SSF63570">
    <property type="entry name" value="PABC (PABP) domain"/>
    <property type="match status" value="1"/>
</dbReference>
<comment type="caution">
    <text evidence="11">The sequence shown here is derived from an EMBL/GenBank/DDBJ whole genome shotgun (WGS) entry which is preliminary data.</text>
</comment>
<evidence type="ECO:0000256" key="3">
    <source>
        <dbReference type="ARBA" id="ARBA00008557"/>
    </source>
</evidence>
<dbReference type="InterPro" id="IPR057135">
    <property type="entry name" value="At4g27190-like_LRR"/>
</dbReference>
<dbReference type="EMBL" id="JBBPBK010000002">
    <property type="protein sequence ID" value="KAK9291035.1"/>
    <property type="molecule type" value="Genomic_DNA"/>
</dbReference>
<dbReference type="GO" id="GO:0005634">
    <property type="term" value="C:nucleus"/>
    <property type="evidence" value="ECO:0007669"/>
    <property type="project" value="UniProtKB-SubCell"/>
</dbReference>
<dbReference type="Pfam" id="PF23247">
    <property type="entry name" value="LRR_RPS2"/>
    <property type="match status" value="2"/>
</dbReference>
<evidence type="ECO:0000256" key="9">
    <source>
        <dbReference type="SAM" id="MobiDB-lite"/>
    </source>
</evidence>
<dbReference type="Pfam" id="PF00658">
    <property type="entry name" value="MLLE"/>
    <property type="match status" value="1"/>
</dbReference>
<keyword evidence="7" id="KW-0810">Translation regulation</keyword>
<dbReference type="SMART" id="SM00517">
    <property type="entry name" value="PolyA"/>
    <property type="match status" value="1"/>
</dbReference>
<sequence length="688" mass="77863">MWSSLQWVVGEEGKQGNEVNLKELGSLRNLIALRTLLPTADFPGSNSLFKNLLSFQINISLRNDWKWLQGDEFQNELHLNLDNKRIPVVDSGINELLTKTDALFLRLKVVKKVLDDPTLLNHIQLRGLEICSWEGAEYLFDTVDLDPHLKLLESRDVHNLKRTCHGKLPVGSFKELRHINVNSCNRLENLFSTSIAEGLVQLQSLSIERCEMMEEIIATKRREHRELTNKIRFPKLSTLRLVNLPSLVSFCKSMEEIEFPQLSDLYLEDLPKIGSLFPNSLAWQGKHDTATQCLSNKKVTFPSTELFELLHNNMEWKVHGHLPVGSLHELRKLHVQGFNKLLNVVPSDLLQGLSNLEELTVQDCASLVEVFKVEGLNVEESDIVPLSKLKELYLDYLPELTHILKREPEGILFFQSLTVLSVCNCNNLRNLFSASMAKSAKQLEVLVIEKCEMMEQIVIKGENEEEYTMDKITMRRVKKLSLYDLPNLTSFYQDLNINFDRPSCSVSIRGCPKMRFPKKLSVVNQAIWQQEHFDVPMPGVAGGMLSVPYDMSGMPLRDAAVGQPVSIPDLATALASATPVQQRTMLGESLYPLVDLLEHEMAAKVTGMLLEMDMIEVLRLLESPEALKVKVGEAMNVPRNVDSVEEANSATDQLSLLSLNEEINQETGQQEHLDDAGYGNDNEIDLNT</sequence>
<keyword evidence="5" id="KW-0677">Repeat</keyword>
<dbReference type="GO" id="GO:0005737">
    <property type="term" value="C:cytoplasm"/>
    <property type="evidence" value="ECO:0007669"/>
    <property type="project" value="UniProtKB-SubCell"/>
</dbReference>
<dbReference type="AlphaFoldDB" id="A0AAP0SAW8"/>
<reference evidence="11 12" key="1">
    <citation type="journal article" date="2024" name="Plant J.">
        <title>Genome sequences and population genomics reveal climatic adaptation and genomic divergence between two closely related sweetgum species.</title>
        <authorList>
            <person name="Xu W.Q."/>
            <person name="Ren C.Q."/>
            <person name="Zhang X.Y."/>
            <person name="Comes H.P."/>
            <person name="Liu X.H."/>
            <person name="Li Y.G."/>
            <person name="Kettle C.J."/>
            <person name="Jalonen R."/>
            <person name="Gaisberger H."/>
            <person name="Ma Y.Z."/>
            <person name="Qiu Y.X."/>
        </authorList>
    </citation>
    <scope>NUCLEOTIDE SEQUENCE [LARGE SCALE GENOMIC DNA]</scope>
    <source>
        <strain evidence="11">Hangzhou</strain>
    </source>
</reference>
<dbReference type="GO" id="GO:0003723">
    <property type="term" value="F:RNA binding"/>
    <property type="evidence" value="ECO:0007669"/>
    <property type="project" value="InterPro"/>
</dbReference>
<evidence type="ECO:0000256" key="1">
    <source>
        <dbReference type="ARBA" id="ARBA00004123"/>
    </source>
</evidence>
<dbReference type="Gene3D" id="1.10.1900.10">
    <property type="entry name" value="c-terminal domain of poly(a) binding protein"/>
    <property type="match status" value="1"/>
</dbReference>
<dbReference type="InterPro" id="IPR002004">
    <property type="entry name" value="PABP_HYD_C"/>
</dbReference>
<dbReference type="InterPro" id="IPR032675">
    <property type="entry name" value="LRR_dom_sf"/>
</dbReference>